<gene>
    <name evidence="1" type="ORF">GCM10022392_16890</name>
</gene>
<dbReference type="Proteomes" id="UP001500841">
    <property type="component" value="Unassembled WGS sequence"/>
</dbReference>
<organism evidence="1 2">
    <name type="scientific">Mucilaginibacter panaciglaebae</name>
    <dbReference type="NCBI Taxonomy" id="502331"/>
    <lineage>
        <taxon>Bacteria</taxon>
        <taxon>Pseudomonadati</taxon>
        <taxon>Bacteroidota</taxon>
        <taxon>Sphingobacteriia</taxon>
        <taxon>Sphingobacteriales</taxon>
        <taxon>Sphingobacteriaceae</taxon>
        <taxon>Mucilaginibacter</taxon>
    </lineage>
</organism>
<proteinExistence type="predicted"/>
<comment type="caution">
    <text evidence="1">The sequence shown here is derived from an EMBL/GenBank/DDBJ whole genome shotgun (WGS) entry which is preliminary data.</text>
</comment>
<keyword evidence="2" id="KW-1185">Reference proteome</keyword>
<protein>
    <recommendedName>
        <fullName evidence="3">Lipoprotein</fullName>
    </recommendedName>
</protein>
<sequence>MIVLCLAACSSPQKKADNTDTVTRPDTAKQDTLKAKNSKPLVISSYCFLHRQGKDSTRVEFTVVNNYVQGLMDWFPYEKDGRSGVIEGTLKNDTLHAVWSYAQERTKDTMKVEFLLKSPTDLRQKPLIANMKNGRQQTDVKAGYTVLYKPSSRSHR</sequence>
<evidence type="ECO:0000313" key="1">
    <source>
        <dbReference type="EMBL" id="GAA4094689.1"/>
    </source>
</evidence>
<accession>A0ABP7WQX6</accession>
<evidence type="ECO:0000313" key="2">
    <source>
        <dbReference type="Proteomes" id="UP001500841"/>
    </source>
</evidence>
<reference evidence="2" key="1">
    <citation type="journal article" date="2019" name="Int. J. Syst. Evol. Microbiol.">
        <title>The Global Catalogue of Microorganisms (GCM) 10K type strain sequencing project: providing services to taxonomists for standard genome sequencing and annotation.</title>
        <authorList>
            <consortium name="The Broad Institute Genomics Platform"/>
            <consortium name="The Broad Institute Genome Sequencing Center for Infectious Disease"/>
            <person name="Wu L."/>
            <person name="Ma J."/>
        </authorList>
    </citation>
    <scope>NUCLEOTIDE SEQUENCE [LARGE SCALE GENOMIC DNA]</scope>
    <source>
        <strain evidence="2">JCM 17085</strain>
    </source>
</reference>
<evidence type="ECO:0008006" key="3">
    <source>
        <dbReference type="Google" id="ProtNLM"/>
    </source>
</evidence>
<name>A0ABP7WQX6_9SPHI</name>
<dbReference type="EMBL" id="BAABCV010000005">
    <property type="protein sequence ID" value="GAA4094689.1"/>
    <property type="molecule type" value="Genomic_DNA"/>
</dbReference>